<accession>A0ABD1NHS1</accession>
<comment type="caution">
    <text evidence="2">The sequence shown here is derived from an EMBL/GenBank/DDBJ whole genome shotgun (WGS) entry which is preliminary data.</text>
</comment>
<feature type="region of interest" description="Disordered" evidence="1">
    <location>
        <begin position="522"/>
        <end position="555"/>
    </location>
</feature>
<dbReference type="PANTHER" id="PTHR33144:SF45">
    <property type="entry name" value="TRANSPOSASE TNP1_EN_SPM-LIKE DOMAIN-CONTAINING PROTEIN"/>
    <property type="match status" value="1"/>
</dbReference>
<evidence type="ECO:0000256" key="1">
    <source>
        <dbReference type="SAM" id="MobiDB-lite"/>
    </source>
</evidence>
<feature type="region of interest" description="Disordered" evidence="1">
    <location>
        <begin position="105"/>
        <end position="170"/>
    </location>
</feature>
<evidence type="ECO:0000313" key="3">
    <source>
        <dbReference type="Proteomes" id="UP001603857"/>
    </source>
</evidence>
<feature type="compositionally biased region" description="Polar residues" evidence="1">
    <location>
        <begin position="113"/>
        <end position="123"/>
    </location>
</feature>
<dbReference type="AlphaFoldDB" id="A0ABD1NHS1"/>
<reference evidence="2 3" key="1">
    <citation type="submission" date="2024-08" db="EMBL/GenBank/DDBJ databases">
        <title>Insights into the chromosomal genome structure of Flemingia macrophylla.</title>
        <authorList>
            <person name="Ding Y."/>
            <person name="Zhao Y."/>
            <person name="Bi W."/>
            <person name="Wu M."/>
            <person name="Zhao G."/>
            <person name="Gong Y."/>
            <person name="Li W."/>
            <person name="Zhang P."/>
        </authorList>
    </citation>
    <scope>NUCLEOTIDE SEQUENCE [LARGE SCALE GENOMIC DNA]</scope>
    <source>
        <strain evidence="2">DYQJB</strain>
        <tissue evidence="2">Leaf</tissue>
    </source>
</reference>
<dbReference type="Proteomes" id="UP001603857">
    <property type="component" value="Unassembled WGS sequence"/>
</dbReference>
<evidence type="ECO:0008006" key="4">
    <source>
        <dbReference type="Google" id="ProtNLM"/>
    </source>
</evidence>
<organism evidence="2 3">
    <name type="scientific">Flemingia macrophylla</name>
    <dbReference type="NCBI Taxonomy" id="520843"/>
    <lineage>
        <taxon>Eukaryota</taxon>
        <taxon>Viridiplantae</taxon>
        <taxon>Streptophyta</taxon>
        <taxon>Embryophyta</taxon>
        <taxon>Tracheophyta</taxon>
        <taxon>Spermatophyta</taxon>
        <taxon>Magnoliopsida</taxon>
        <taxon>eudicotyledons</taxon>
        <taxon>Gunneridae</taxon>
        <taxon>Pentapetalae</taxon>
        <taxon>rosids</taxon>
        <taxon>fabids</taxon>
        <taxon>Fabales</taxon>
        <taxon>Fabaceae</taxon>
        <taxon>Papilionoideae</taxon>
        <taxon>50 kb inversion clade</taxon>
        <taxon>NPAAA clade</taxon>
        <taxon>indigoferoid/millettioid clade</taxon>
        <taxon>Phaseoleae</taxon>
        <taxon>Flemingia</taxon>
    </lineage>
</organism>
<keyword evidence="3" id="KW-1185">Reference proteome</keyword>
<protein>
    <recommendedName>
        <fullName evidence="4">Transposase</fullName>
    </recommendedName>
</protein>
<dbReference type="InterPro" id="IPR004252">
    <property type="entry name" value="Probable_transposase_24"/>
</dbReference>
<feature type="compositionally biased region" description="Low complexity" evidence="1">
    <location>
        <begin position="124"/>
        <end position="167"/>
    </location>
</feature>
<dbReference type="PANTHER" id="PTHR33144">
    <property type="entry name" value="OS10G0409366 PROTEIN-RELATED"/>
    <property type="match status" value="1"/>
</dbReference>
<name>A0ABD1NHS1_9FABA</name>
<dbReference type="EMBL" id="JBGMDY010000001">
    <property type="protein sequence ID" value="KAL2347491.1"/>
    <property type="molecule type" value="Genomic_DNA"/>
</dbReference>
<proteinExistence type="predicted"/>
<sequence>MAATINATTSSIIQKLILQLPLRVEDQSVVVGLFSQWSSPSSRGDGVFSGEARRTMGYAQGLVLFYRRINSLINNVGDRDKPKPKRIKNLLKSVAGTPQIQHVSFGSDASLGNRLQTNHSPQPTQEEIAQEQSTQQETIQEENTQPSIEQETTQEESAQQSAQVEAEMVQRKGGRHSTHYWFVDAIDEHGVSKKLKVKVKDVHNLPNGLHVVVNYDERFQPIGEASGLLRGVCGQLATNHLLFPISFESWSDIPDTYKDNVWDTARKSRFCFKVNEDLAKRDVMFKIGKLWREYRCKLCNEFYDPLLSRNDLIKNVPEGLSMDQWALFVDYRLKPSIMNLCNRNREIRKRQIIPHTGGAMPLSRRRDNLRIETGRTIGRGEMWKITHKRKNGTYVNDEAMQIGEKIDELLLQNPEIASDISTNDPIGVIFGKEHPGRVRGMSLGACPTLAFKYTTTRLSGVNFGSTSASTPNMQEKFVDMQNELATVKSHMQILISYIARGCHIPEDLVAMAAGLVHTSVNQAPDVGSGAPSPVNIRGSSRGSNGDNDGGQRKAS</sequence>
<feature type="compositionally biased region" description="Low complexity" evidence="1">
    <location>
        <begin position="537"/>
        <end position="546"/>
    </location>
</feature>
<gene>
    <name evidence="2" type="ORF">Fmac_001491</name>
</gene>
<dbReference type="Pfam" id="PF03004">
    <property type="entry name" value="Transposase_24"/>
    <property type="match status" value="1"/>
</dbReference>
<evidence type="ECO:0000313" key="2">
    <source>
        <dbReference type="EMBL" id="KAL2347491.1"/>
    </source>
</evidence>